<organism evidence="1 2">
    <name type="scientific">Periplaneta americana</name>
    <name type="common">American cockroach</name>
    <name type="synonym">Blatta americana</name>
    <dbReference type="NCBI Taxonomy" id="6978"/>
    <lineage>
        <taxon>Eukaryota</taxon>
        <taxon>Metazoa</taxon>
        <taxon>Ecdysozoa</taxon>
        <taxon>Arthropoda</taxon>
        <taxon>Hexapoda</taxon>
        <taxon>Insecta</taxon>
        <taxon>Pterygota</taxon>
        <taxon>Neoptera</taxon>
        <taxon>Polyneoptera</taxon>
        <taxon>Dictyoptera</taxon>
        <taxon>Blattodea</taxon>
        <taxon>Blattoidea</taxon>
        <taxon>Blattidae</taxon>
        <taxon>Blattinae</taxon>
        <taxon>Periplaneta</taxon>
    </lineage>
</organism>
<reference evidence="1 2" key="1">
    <citation type="journal article" date="2022" name="Allergy">
        <title>Genome assembly and annotation of Periplaneta americana reveal a comprehensive cockroach allergen profile.</title>
        <authorList>
            <person name="Wang L."/>
            <person name="Xiong Q."/>
            <person name="Saelim N."/>
            <person name="Wang L."/>
            <person name="Nong W."/>
            <person name="Wan A.T."/>
            <person name="Shi M."/>
            <person name="Liu X."/>
            <person name="Cao Q."/>
            <person name="Hui J.H.L."/>
            <person name="Sookrung N."/>
            <person name="Leung T.F."/>
            <person name="Tungtrongchitr A."/>
            <person name="Tsui S.K.W."/>
        </authorList>
    </citation>
    <scope>NUCLEOTIDE SEQUENCE [LARGE SCALE GENOMIC DNA]</scope>
    <source>
        <strain evidence="1">PWHHKU_190912</strain>
    </source>
</reference>
<keyword evidence="2" id="KW-1185">Reference proteome</keyword>
<proteinExistence type="predicted"/>
<comment type="caution">
    <text evidence="1">The sequence shown here is derived from an EMBL/GenBank/DDBJ whole genome shotgun (WGS) entry which is preliminary data.</text>
</comment>
<dbReference type="Proteomes" id="UP001148838">
    <property type="component" value="Unassembled WGS sequence"/>
</dbReference>
<evidence type="ECO:0000313" key="1">
    <source>
        <dbReference type="EMBL" id="KAJ4432509.1"/>
    </source>
</evidence>
<protein>
    <submittedName>
        <fullName evidence="1">Uncharacterized protein</fullName>
    </submittedName>
</protein>
<evidence type="ECO:0000313" key="2">
    <source>
        <dbReference type="Proteomes" id="UP001148838"/>
    </source>
</evidence>
<gene>
    <name evidence="1" type="ORF">ANN_21129</name>
</gene>
<name>A0ABQ8SEI3_PERAM</name>
<sequence length="180" mass="20732">MYTVVQQEEIESIPASSYAVHYGALRFQRDCVILTSSIIHPGERQVLDREVQNNSESLELNGLHQLLVYTDDVNMLGENPQTIKEKRELYLKLVMRTKRISQSRLKVVVNTSSIEVVSIVRSRNMFAFSSDERIIFSHRIFELQSWKGVASGVSGYEPLVQRNYEYVNTFKIGADSRKKN</sequence>
<accession>A0ABQ8SEI3</accession>
<dbReference type="EMBL" id="JAJSOF020000029">
    <property type="protein sequence ID" value="KAJ4432509.1"/>
    <property type="molecule type" value="Genomic_DNA"/>
</dbReference>